<gene>
    <name evidence="1" type="ORF">FWILDA_LOCUS18025</name>
</gene>
<feature type="non-terminal residue" evidence="1">
    <location>
        <position position="1"/>
    </location>
</feature>
<evidence type="ECO:0000313" key="2">
    <source>
        <dbReference type="Proteomes" id="UP001153678"/>
    </source>
</evidence>
<dbReference type="EMBL" id="CAMKVN010016117">
    <property type="protein sequence ID" value="CAI2197334.1"/>
    <property type="molecule type" value="Genomic_DNA"/>
</dbReference>
<dbReference type="AlphaFoldDB" id="A0A9W4T7V5"/>
<keyword evidence="2" id="KW-1185">Reference proteome</keyword>
<feature type="non-terminal residue" evidence="1">
    <location>
        <position position="63"/>
    </location>
</feature>
<protein>
    <submittedName>
        <fullName evidence="1">5335_t:CDS:1</fullName>
    </submittedName>
</protein>
<comment type="caution">
    <text evidence="1">The sequence shown here is derived from an EMBL/GenBank/DDBJ whole genome shotgun (WGS) entry which is preliminary data.</text>
</comment>
<accession>A0A9W4T7V5</accession>
<sequence>LRVAFSTFATITESGGIEATMKGRAAQNVPQEMLRLITLTISCGIGKLIHLLRRRSYDRYREQ</sequence>
<reference evidence="1" key="1">
    <citation type="submission" date="2022-08" db="EMBL/GenBank/DDBJ databases">
        <authorList>
            <person name="Kallberg Y."/>
            <person name="Tangrot J."/>
            <person name="Rosling A."/>
        </authorList>
    </citation>
    <scope>NUCLEOTIDE SEQUENCE</scope>
    <source>
        <strain evidence="1">Wild A</strain>
    </source>
</reference>
<dbReference type="Proteomes" id="UP001153678">
    <property type="component" value="Unassembled WGS sequence"/>
</dbReference>
<organism evidence="1 2">
    <name type="scientific">Funneliformis geosporum</name>
    <dbReference type="NCBI Taxonomy" id="1117311"/>
    <lineage>
        <taxon>Eukaryota</taxon>
        <taxon>Fungi</taxon>
        <taxon>Fungi incertae sedis</taxon>
        <taxon>Mucoromycota</taxon>
        <taxon>Glomeromycotina</taxon>
        <taxon>Glomeromycetes</taxon>
        <taxon>Glomerales</taxon>
        <taxon>Glomeraceae</taxon>
        <taxon>Funneliformis</taxon>
    </lineage>
</organism>
<name>A0A9W4T7V5_9GLOM</name>
<proteinExistence type="predicted"/>
<evidence type="ECO:0000313" key="1">
    <source>
        <dbReference type="EMBL" id="CAI2197334.1"/>
    </source>
</evidence>